<dbReference type="CDD" id="cd18989">
    <property type="entry name" value="LGIC_ECD_cation"/>
    <property type="match status" value="1"/>
</dbReference>
<dbReference type="InterPro" id="IPR018000">
    <property type="entry name" value="Neurotransmitter_ion_chnl_CS"/>
</dbReference>
<dbReference type="SUPFAM" id="SSF63712">
    <property type="entry name" value="Nicotinic receptor ligand binding domain-like"/>
    <property type="match status" value="1"/>
</dbReference>
<evidence type="ECO:0000256" key="2">
    <source>
        <dbReference type="ARBA" id="ARBA00022692"/>
    </source>
</evidence>
<organism evidence="8 9">
    <name type="scientific">Lottia gigantea</name>
    <name type="common">Giant owl limpet</name>
    <dbReference type="NCBI Taxonomy" id="225164"/>
    <lineage>
        <taxon>Eukaryota</taxon>
        <taxon>Metazoa</taxon>
        <taxon>Spiralia</taxon>
        <taxon>Lophotrochozoa</taxon>
        <taxon>Mollusca</taxon>
        <taxon>Gastropoda</taxon>
        <taxon>Patellogastropoda</taxon>
        <taxon>Lottioidea</taxon>
        <taxon>Lottiidae</taxon>
        <taxon>Lottia</taxon>
    </lineage>
</organism>
<comment type="subcellular location">
    <subcellularLocation>
        <location evidence="1">Membrane</location>
        <topology evidence="1">Multi-pass membrane protein</topology>
    </subcellularLocation>
</comment>
<dbReference type="GO" id="GO:0016020">
    <property type="term" value="C:membrane"/>
    <property type="evidence" value="ECO:0007669"/>
    <property type="project" value="UniProtKB-SubCell"/>
</dbReference>
<dbReference type="RefSeq" id="XP_009056982.1">
    <property type="nucleotide sequence ID" value="XM_009058734.1"/>
</dbReference>
<dbReference type="Gene3D" id="1.20.58.390">
    <property type="entry name" value="Neurotransmitter-gated ion-channel transmembrane domain"/>
    <property type="match status" value="1"/>
</dbReference>
<proteinExistence type="inferred from homology"/>
<accession>V4A6U0</accession>
<feature type="transmembrane region" description="Helical" evidence="5">
    <location>
        <begin position="225"/>
        <end position="244"/>
    </location>
</feature>
<dbReference type="PANTHER" id="PTHR18945">
    <property type="entry name" value="NEUROTRANSMITTER GATED ION CHANNEL"/>
    <property type="match status" value="1"/>
</dbReference>
<dbReference type="InterPro" id="IPR006202">
    <property type="entry name" value="Neur_chan_lig-bd"/>
</dbReference>
<dbReference type="InterPro" id="IPR038050">
    <property type="entry name" value="Neuro_actylchol_rec"/>
</dbReference>
<dbReference type="Pfam" id="PF02931">
    <property type="entry name" value="Neur_chan_LBD"/>
    <property type="match status" value="1"/>
</dbReference>
<dbReference type="KEGG" id="lgi:LOTGIDRAFT_121097"/>
<keyword evidence="2 5" id="KW-0812">Transmembrane</keyword>
<evidence type="ECO:0000259" key="6">
    <source>
        <dbReference type="Pfam" id="PF02931"/>
    </source>
</evidence>
<evidence type="ECO:0000313" key="8">
    <source>
        <dbReference type="EMBL" id="ESO92427.1"/>
    </source>
</evidence>
<evidence type="ECO:0000256" key="4">
    <source>
        <dbReference type="ARBA" id="ARBA00023136"/>
    </source>
</evidence>
<dbReference type="GeneID" id="20231929"/>
<dbReference type="InterPro" id="IPR036734">
    <property type="entry name" value="Neur_chan_lig-bd_sf"/>
</dbReference>
<dbReference type="CTD" id="20231929"/>
<feature type="transmembrane region" description="Helical" evidence="5">
    <location>
        <begin position="191"/>
        <end position="213"/>
    </location>
</feature>
<dbReference type="AlphaFoldDB" id="V4A6U0"/>
<dbReference type="Gene3D" id="2.70.170.10">
    <property type="entry name" value="Neurotransmitter-gated ion-channel ligand-binding domain"/>
    <property type="match status" value="1"/>
</dbReference>
<reference evidence="8 9" key="1">
    <citation type="journal article" date="2013" name="Nature">
        <title>Insights into bilaterian evolution from three spiralian genomes.</title>
        <authorList>
            <person name="Simakov O."/>
            <person name="Marletaz F."/>
            <person name="Cho S.J."/>
            <person name="Edsinger-Gonzales E."/>
            <person name="Havlak P."/>
            <person name="Hellsten U."/>
            <person name="Kuo D.H."/>
            <person name="Larsson T."/>
            <person name="Lv J."/>
            <person name="Arendt D."/>
            <person name="Savage R."/>
            <person name="Osoegawa K."/>
            <person name="de Jong P."/>
            <person name="Grimwood J."/>
            <person name="Chapman J.A."/>
            <person name="Shapiro H."/>
            <person name="Aerts A."/>
            <person name="Otillar R.P."/>
            <person name="Terry A.Y."/>
            <person name="Boore J.L."/>
            <person name="Grigoriev I.V."/>
            <person name="Lindberg D.R."/>
            <person name="Seaver E.C."/>
            <person name="Weisblat D.A."/>
            <person name="Putnam N.H."/>
            <person name="Rokhsar D.S."/>
        </authorList>
    </citation>
    <scope>NUCLEOTIDE SEQUENCE [LARGE SCALE GENOMIC DNA]</scope>
</reference>
<keyword evidence="5" id="KW-0813">Transport</keyword>
<evidence type="ECO:0000313" key="9">
    <source>
        <dbReference type="Proteomes" id="UP000030746"/>
    </source>
</evidence>
<dbReference type="OMA" id="GERITYC"/>
<dbReference type="PRINTS" id="PR00252">
    <property type="entry name" value="NRIONCHANNEL"/>
</dbReference>
<comment type="similarity">
    <text evidence="5">Belongs to the ligand-gated ion channel (TC 1.A.9) family.</text>
</comment>
<keyword evidence="5" id="KW-0406">Ion transport</keyword>
<evidence type="ECO:0000256" key="5">
    <source>
        <dbReference type="RuleBase" id="RU000687"/>
    </source>
</evidence>
<dbReference type="GO" id="GO:0004888">
    <property type="term" value="F:transmembrane signaling receptor activity"/>
    <property type="evidence" value="ECO:0007669"/>
    <property type="project" value="InterPro"/>
</dbReference>
<keyword evidence="9" id="KW-1185">Reference proteome</keyword>
<dbReference type="SUPFAM" id="SSF90112">
    <property type="entry name" value="Neurotransmitter-gated ion-channel transmembrane pore"/>
    <property type="match status" value="1"/>
</dbReference>
<gene>
    <name evidence="8" type="ORF">LOTGIDRAFT_121097</name>
</gene>
<dbReference type="EMBL" id="KB202094">
    <property type="protein sequence ID" value="ESO92427.1"/>
    <property type="molecule type" value="Genomic_DNA"/>
</dbReference>
<keyword evidence="4 5" id="KW-0472">Membrane</keyword>
<feature type="domain" description="Neurotransmitter-gated ion-channel ligand-binding" evidence="6">
    <location>
        <begin position="14"/>
        <end position="142"/>
    </location>
</feature>
<keyword evidence="3 5" id="KW-1133">Transmembrane helix</keyword>
<dbReference type="InterPro" id="IPR006201">
    <property type="entry name" value="Neur_channel"/>
</dbReference>
<dbReference type="STRING" id="225164.V4A6U0"/>
<evidence type="ECO:0000259" key="7">
    <source>
        <dbReference type="Pfam" id="PF02932"/>
    </source>
</evidence>
<evidence type="ECO:0000256" key="1">
    <source>
        <dbReference type="ARBA" id="ARBA00004141"/>
    </source>
</evidence>
<name>V4A6U0_LOTGI</name>
<dbReference type="PROSITE" id="PS00236">
    <property type="entry name" value="NEUROTR_ION_CHANNEL"/>
    <property type="match status" value="1"/>
</dbReference>
<dbReference type="GO" id="GO:0005230">
    <property type="term" value="F:extracellular ligand-gated monoatomic ion channel activity"/>
    <property type="evidence" value="ECO:0007669"/>
    <property type="project" value="InterPro"/>
</dbReference>
<dbReference type="CDD" id="cd19051">
    <property type="entry name" value="LGIC_TM_cation"/>
    <property type="match status" value="1"/>
</dbReference>
<dbReference type="InterPro" id="IPR006029">
    <property type="entry name" value="Neurotrans-gated_channel_TM"/>
</dbReference>
<evidence type="ECO:0000256" key="3">
    <source>
        <dbReference type="ARBA" id="ARBA00022989"/>
    </source>
</evidence>
<evidence type="ECO:0008006" key="10">
    <source>
        <dbReference type="Google" id="ProtNLM"/>
    </source>
</evidence>
<protein>
    <recommendedName>
        <fullName evidence="10">Neurotransmitter-gated ion-channel ligand-binding domain-containing protein</fullName>
    </recommendedName>
</protein>
<dbReference type="Pfam" id="PF02932">
    <property type="entry name" value="Neur_chan_memb"/>
    <property type="match status" value="1"/>
</dbReference>
<feature type="transmembrane region" description="Helical" evidence="5">
    <location>
        <begin position="308"/>
        <end position="331"/>
    </location>
</feature>
<feature type="domain" description="Neurotransmitter-gated ion-channel transmembrane" evidence="7">
    <location>
        <begin position="198"/>
        <end position="279"/>
    </location>
</feature>
<dbReference type="HOGENOM" id="CLU_018074_2_0_1"/>
<sequence length="332" mass="38365">MITDVYGFNGCCDRPRHDYNQSITVQIRFGIITINGLDEKLQVMSLNGYLAVRWRDDFLWWNVSKYGPQRNIRADQIWTPDIMIYNAYNNFGKVELSPSKVNVYINGTVVWFPGGRYQVICKINIRLFPFDNQTCSILIGPWVDGFIRFDVIGRRSLLNFNFTDPEWILVKTDYVFVDYVVAFRFYLTRRYIFYVINIIVPLVILSLLTNLVFILPTESGEKVSLSISILLSYIVLMNLISTLLPTNSDQICLLSVYIMVLIVHSALSTIATVLELQLTYSKEKCCNQKPCGDTNGGMKHHRRSHRKLNIIAFVISLSFTIIVNIVFYFLVI</sequence>
<dbReference type="Proteomes" id="UP000030746">
    <property type="component" value="Unassembled WGS sequence"/>
</dbReference>
<feature type="transmembrane region" description="Helical" evidence="5">
    <location>
        <begin position="256"/>
        <end position="274"/>
    </location>
</feature>
<dbReference type="OrthoDB" id="5809364at2759"/>
<keyword evidence="5" id="KW-0407">Ion channel</keyword>
<dbReference type="InterPro" id="IPR036719">
    <property type="entry name" value="Neuro-gated_channel_TM_sf"/>
</dbReference>